<dbReference type="KEGG" id="shx:MS3_00010194"/>
<reference evidence="1" key="3">
    <citation type="submission" date="2021-06" db="EMBL/GenBank/DDBJ databases">
        <title>Chromosome-level genome assembly for S. haematobium.</title>
        <authorList>
            <person name="Stroehlein A.J."/>
        </authorList>
    </citation>
    <scope>NUCLEOTIDE SEQUENCE</scope>
</reference>
<dbReference type="EMBL" id="AMPZ03000001">
    <property type="protein sequence ID" value="KAH9596086.1"/>
    <property type="molecule type" value="Genomic_DNA"/>
</dbReference>
<keyword evidence="1" id="KW-0687">Ribonucleoprotein</keyword>
<dbReference type="GO" id="GO:0005840">
    <property type="term" value="C:ribosome"/>
    <property type="evidence" value="ECO:0007669"/>
    <property type="project" value="UniProtKB-KW"/>
</dbReference>
<reference evidence="1" key="2">
    <citation type="journal article" date="2019" name="Gigascience">
        <title>High-quality Schistosoma haematobium genome achieved by single-molecule and long-range sequencing.</title>
        <authorList>
            <person name="Stroehlein A.J."/>
            <person name="Korhonen P.K."/>
            <person name="Chong T.M."/>
            <person name="Lim Y.L."/>
            <person name="Chan K.G."/>
            <person name="Webster B."/>
            <person name="Rollinson D."/>
            <person name="Brindley P.J."/>
            <person name="Gasser R.B."/>
            <person name="Young N.D."/>
        </authorList>
    </citation>
    <scope>NUCLEOTIDE SEQUENCE</scope>
</reference>
<keyword evidence="2" id="KW-1185">Reference proteome</keyword>
<name>A0A922S6M1_SCHHA</name>
<gene>
    <name evidence="1" type="primary">MRPS14</name>
    <name evidence="1" type="ORF">MS3_00010194</name>
</gene>
<dbReference type="RefSeq" id="XP_051074857.1">
    <property type="nucleotide sequence ID" value="XM_051218560.1"/>
</dbReference>
<protein>
    <submittedName>
        <fullName evidence="1">28S ribosomal protein S14, mitochondrial</fullName>
    </submittedName>
</protein>
<feature type="non-terminal residue" evidence="1">
    <location>
        <position position="1"/>
    </location>
</feature>
<evidence type="ECO:0000313" key="1">
    <source>
        <dbReference type="EMBL" id="KAH9596086.1"/>
    </source>
</evidence>
<keyword evidence="1" id="KW-0689">Ribosomal protein</keyword>
<organism evidence="1 2">
    <name type="scientific">Schistosoma haematobium</name>
    <name type="common">Blood fluke</name>
    <dbReference type="NCBI Taxonomy" id="6185"/>
    <lineage>
        <taxon>Eukaryota</taxon>
        <taxon>Metazoa</taxon>
        <taxon>Spiralia</taxon>
        <taxon>Lophotrochozoa</taxon>
        <taxon>Platyhelminthes</taxon>
        <taxon>Trematoda</taxon>
        <taxon>Digenea</taxon>
        <taxon>Strigeidida</taxon>
        <taxon>Schistosomatoidea</taxon>
        <taxon>Schistosomatidae</taxon>
        <taxon>Schistosoma</taxon>
    </lineage>
</organism>
<dbReference type="Proteomes" id="UP000471633">
    <property type="component" value="Unassembled WGS sequence"/>
</dbReference>
<reference evidence="1" key="1">
    <citation type="journal article" date="2012" name="Nat. Genet.">
        <title>Whole-genome sequence of Schistosoma haematobium.</title>
        <authorList>
            <person name="Young N.D."/>
            <person name="Jex A.R."/>
            <person name="Li B."/>
            <person name="Liu S."/>
            <person name="Yang L."/>
            <person name="Xiong Z."/>
            <person name="Li Y."/>
            <person name="Cantacessi C."/>
            <person name="Hall R.S."/>
            <person name="Xu X."/>
            <person name="Chen F."/>
            <person name="Wu X."/>
            <person name="Zerlotini A."/>
            <person name="Oliveira G."/>
            <person name="Hofmann A."/>
            <person name="Zhang G."/>
            <person name="Fang X."/>
            <person name="Kang Y."/>
            <person name="Campbell B.E."/>
            <person name="Loukas A."/>
            <person name="Ranganathan S."/>
            <person name="Rollinson D."/>
            <person name="Rinaldi G."/>
            <person name="Brindley P.J."/>
            <person name="Yang H."/>
            <person name="Wang J."/>
            <person name="Wang J."/>
            <person name="Gasser R.B."/>
        </authorList>
    </citation>
    <scope>NUCLEOTIDE SEQUENCE</scope>
</reference>
<dbReference type="GeneID" id="24590613"/>
<sequence>LNARYLKRTVMNLFKPLIIKPNVSGLINSLCSKMRLLSIPPLIPSEILYQREITPAKTPAHHNNSEIEKLLKSELCDYPAYSSRKIRHGFQDAIMIRDYKRRQVSAHFCNLRIRLNAIRKNTILPQEIKMNLFKPLIIKPNVSGLINSLCSKMRLLSIPPLIPSEILYQREITPAKTPAHHNNSEIEKLLKSELCDYPAYSSRKIRHGFQDAIMIRDYKRRQVSAHFCNLRIRLNAIRKNTILPQEIKRRHIFHHYHVIATGRAF</sequence>
<dbReference type="AlphaFoldDB" id="A0A922S6M1"/>
<reference evidence="1" key="4">
    <citation type="journal article" date="2022" name="PLoS Pathog.">
        <title>Chromosome-level genome of Schistosoma haematobium underpins genome-wide explorations of molecular variation.</title>
        <authorList>
            <person name="Stroehlein A.J."/>
            <person name="Korhonen P.K."/>
            <person name="Lee V.V."/>
            <person name="Ralph S.A."/>
            <person name="Mentink-Kane M."/>
            <person name="You H."/>
            <person name="McManus D.P."/>
            <person name="Tchuente L.T."/>
            <person name="Stothard J.R."/>
            <person name="Kaur P."/>
            <person name="Dudchenko O."/>
            <person name="Aiden E.L."/>
            <person name="Yang B."/>
            <person name="Yang H."/>
            <person name="Emery A.M."/>
            <person name="Webster B.L."/>
            <person name="Brindley P.J."/>
            <person name="Rollinson D."/>
            <person name="Chang B.C.H."/>
            <person name="Gasser R.B."/>
            <person name="Young N.D."/>
        </authorList>
    </citation>
    <scope>NUCLEOTIDE SEQUENCE</scope>
</reference>
<dbReference type="CTD" id="63931"/>
<proteinExistence type="predicted"/>
<comment type="caution">
    <text evidence="1">The sequence shown here is derived from an EMBL/GenBank/DDBJ whole genome shotgun (WGS) entry which is preliminary data.</text>
</comment>
<evidence type="ECO:0000313" key="2">
    <source>
        <dbReference type="Proteomes" id="UP000471633"/>
    </source>
</evidence>
<dbReference type="Gene3D" id="1.10.287.1480">
    <property type="match status" value="2"/>
</dbReference>
<accession>A0A922S6M1</accession>